<organism evidence="5 6">
    <name type="scientific">Tremella mesenterica</name>
    <name type="common">Jelly fungus</name>
    <dbReference type="NCBI Taxonomy" id="5217"/>
    <lineage>
        <taxon>Eukaryota</taxon>
        <taxon>Fungi</taxon>
        <taxon>Dikarya</taxon>
        <taxon>Basidiomycota</taxon>
        <taxon>Agaricomycotina</taxon>
        <taxon>Tremellomycetes</taxon>
        <taxon>Tremellales</taxon>
        <taxon>Tremellaceae</taxon>
        <taxon>Tremella</taxon>
    </lineage>
</organism>
<evidence type="ECO:0000313" key="6">
    <source>
        <dbReference type="Proteomes" id="UP000289152"/>
    </source>
</evidence>
<dbReference type="Pfam" id="PF00616">
    <property type="entry name" value="RasGAP"/>
    <property type="match status" value="2"/>
</dbReference>
<sequence length="2689" mass="295062">MPLRRSSASASASPVAYNSPSARSRPGTGTVNIDPHDAGSLADTTTTGLSSRMDSFAGEQKVVNALVGRLMSRLPCNAGTRLANMEADQGVQSTISALLQMSKTRLPLVFLSLGNALDTLAKYSSSTSLLSTPLDVVQSQLFVLHVLQLCLSASWQYQISLNPNHSTQGELRRCWPDPAPLDDNLVKQFMVIFFWYIRMVSNDNTPSPGTSSPAPNKDKAYGTTSVTSTSNKPINSTNRASHISFGLDFIQQHSTFPPSTKSEHPRTIAQHCGTSNAAVTEMTRVVSRIIFFLTASNGPLILARLKQKLKKLCTTIEEEPDVLDFRLLEWMNVDRFRLSQIIQEISSCFLHLKKQSQSVIATSLRSAIWNWLDINPMEYNLLVESNRKLEGSPDHLFDVLYSLADLSSGSVGRKNKTFYPLMAMLLVVCPDVFKKAVLEEGGGMKIGASFTKKVNWLESLRKGLGTAKSCETCAQVYIDLINAAMCLSPGLESSGARSLVPDIQNDLKNALFYSPAVHDAIDDQTLVDGLVALYRADPTTTTSTYFPRLLGGLDEGDKTIAIRACLIIRSEDGQYPWSPPSTQLSGSIGPNLRAILKAQAAALTGDLSTRRATGGRLPSSQEELILELLQLYTLDPTLLLFGSTDDVAQGISSISSLLVGPSPNGVRIVACRTVVAVLEHIIGTPEDNKMLWQSAIPSLWGLLIDTSRQHLYTFQAGDPEDVVDAADAVRDVLVALSKVADHMPETLKNAPNAQAAVLTAMVAGLTRLISVDVDRQASLGKAMVALDRLIRLVYNLPSPGEPVGNVNDGSESSRVGPDMVALLDAIRRQQQHRQFRRVLRQFAKPSTVFCATWTGLEMRGRILTGLVGRMEGSTERSTKRRSMSFDTRLDEEQRKEWQNLNMLMAATAACTQYDPSSPPMALCEIVGKNVLPRIYDESPDLSQAGERYISDSVNLLVSTSVMVRESAKELLGAELPLSLCRTLTQAMVRLLGQAVGPNGITIADSHTTFIDQALSVMKLTVDRMTTSEAPSGVPVDVGEFMLLLARYLARLGRETGELRMKTRFCLLVEMMLQKPNFVTFSNDMRFRNFALEVMSDWAFENLRDGDGYSLSDSATRIHQELDHACLKAMVPVSEGLNLVSPGDEAASHQPIVKSRLFYRHYHNLVRLLERPQEPDYDHVPATPSLTNPTSLSMKRLNTIHAHSQAQQSSLAIAILSNLLSANIDVGLKTCLSLGYHEDTNLRTAFMQLITNILQQGARFGGLGAKRVSLTPKAYVEALTDSNMALAMGICDVCPNNEVDEISSLLFRVFEARGTLLPFLKLLIEREVAMTNHESELFRANSITTRILTAVAKTYGYNYIRATLQPLIQSLVDKPADCSFELDPSKASTTDDIERNADHIRLLCQALLDLICSSTPRVPVVYRALCHYIWEVVEERFPDSRHSAVGSFIFLRFFCPAIVAPESIDLDIPPENREVRRALLLITKVIQNLANNVVFKEPHMRVLNSFLSENIRQVTKFLSDIAVRPRSWELGAAIKTTQEEAERSQDLEGDEAILHRYIFKHAPKLEKSLESLPPTFRTTIVPRSARPDLDARGALQNLKILMETTGPPSDVSRLTATVRTQLYEEFMKHNLGRSTEAVANVFYEGPASQNGMRIFYFVVSRVALIDYDLLAYHVFQQLDGITDYFDIVIDLTDFSPSTELPLAWLKRSLQMCPPGVFGCINTIALYNPNTYARKRVRRLIAELLTVAPAAGKNVIAASSPTELADSIPFTSLVLPEHTMALAYEADNVFTNLLCLTDHEMQVPVVVKLGHDCIQIASWRKTEVTSSLKSYIIDLIRLKDIDDIVTESGLAPDQLVIKHSQTESVTFITRKRNDMAQILRAARARLRDVPSDQRALRPNDVPGTLLNVALLNLSAADETLRMGAYNLTHELSQFFKYDAAIRIVKVTAGLTIPQNSLSFTFNLSRALAASVPHLTLEFLKEWTIGFVKASTPQKTACLNYVRPWLGNLEMFSRPSREDGPEAVKQVGDIVRALISITVSERRRLQLSVQEHVWSTLANAHETLVDIMINELLTAAIDAGIGSDKAETVGEILVSISSTAIRGKMIARLRKTLAQTYLKPSASLENNTAWGEICTLARLNLSLSFAPHSPLDTQLFLPEICHVLTLLVGVGQKIVCQTVYGIFVNVLQSLAMAPPSGEMDGPALQNLLRRAQQPDMVAFFGLTQTAVGVELYEKAGNDDGAGVLMAVEGLAKFLGEVLAAGAVSMDCANAWRARWMGLVAATCFQHNPATQPQAFTVLGYLASDELDDDLVYQILVAMSTTLNHFTDADHVLVIAMLRSLSRVIPGLVAETRYVSSLFWLAIAHLELGYVPVFSAALELILASLQTMSSSGQLNQGLIDGLMTGRKASGVGETAGKLDQVAGVSFETDPAFSLVGIMVKGTRHPTTKKLTTETLLELLRLSVPSTSGGNREDDVQTVSSLIAPNSVPFFMALLPICVGNELEMKTLFTAAGLEVSDRVLGDMGSLQVFDLLSIPDNSTALLLVTLVVTLLHNCGSDTERLVLYRFLADASVEMPEVVCLTYDILVPRMLATLSTTSNMQILTVITQILERAMADPSYQFPSTISSESQSSLHQKGYSASISSTPSVGAGQREQVLEDLGMKGLGEMGFASVKPDRLATMAKWVATLIESFTI</sequence>
<dbReference type="SMART" id="SM00323">
    <property type="entry name" value="RasGAP"/>
    <property type="match status" value="1"/>
</dbReference>
<keyword evidence="1" id="KW-0343">GTPase activation</keyword>
<dbReference type="OrthoDB" id="28245at2759"/>
<dbReference type="STRING" id="5217.A0A4Q1BMC7"/>
<proteinExistence type="predicted"/>
<reference evidence="5 6" key="1">
    <citation type="submission" date="2016-06" db="EMBL/GenBank/DDBJ databases">
        <title>Evolution of pathogenesis and genome organization in the Tremellales.</title>
        <authorList>
            <person name="Cuomo C."/>
            <person name="Litvintseva A."/>
            <person name="Heitman J."/>
            <person name="Chen Y."/>
            <person name="Sun S."/>
            <person name="Springer D."/>
            <person name="Dromer F."/>
            <person name="Young S."/>
            <person name="Zeng Q."/>
            <person name="Chapman S."/>
            <person name="Gujja S."/>
            <person name="Saif S."/>
            <person name="Birren B."/>
        </authorList>
    </citation>
    <scope>NUCLEOTIDE SEQUENCE [LARGE SCALE GENOMIC DNA]</scope>
    <source>
        <strain evidence="5 6">ATCC 28783</strain>
    </source>
</reference>
<dbReference type="InterPro" id="IPR011993">
    <property type="entry name" value="PH-like_dom_sf"/>
</dbReference>
<dbReference type="Proteomes" id="UP000289152">
    <property type="component" value="Unassembled WGS sequence"/>
</dbReference>
<dbReference type="PANTHER" id="PTHR10194:SF142">
    <property type="entry name" value="NEUROFIBROMIN"/>
    <property type="match status" value="1"/>
</dbReference>
<feature type="region of interest" description="Disordered" evidence="3">
    <location>
        <begin position="1"/>
        <end position="45"/>
    </location>
</feature>
<evidence type="ECO:0000259" key="4">
    <source>
        <dbReference type="PROSITE" id="PS50018"/>
    </source>
</evidence>
<feature type="compositionally biased region" description="Polar residues" evidence="3">
    <location>
        <begin position="205"/>
        <end position="214"/>
    </location>
</feature>
<dbReference type="InterPro" id="IPR036865">
    <property type="entry name" value="CRAL-TRIO_dom_sf"/>
</dbReference>
<dbReference type="InterPro" id="IPR023152">
    <property type="entry name" value="RasGAP_CS"/>
</dbReference>
<accession>A0A4Q1BMC7</accession>
<evidence type="ECO:0000256" key="3">
    <source>
        <dbReference type="SAM" id="MobiDB-lite"/>
    </source>
</evidence>
<dbReference type="InterPro" id="IPR039360">
    <property type="entry name" value="Ras_GTPase"/>
</dbReference>
<evidence type="ECO:0000256" key="2">
    <source>
        <dbReference type="ARBA" id="ARBA00022553"/>
    </source>
</evidence>
<dbReference type="GO" id="GO:0005096">
    <property type="term" value="F:GTPase activator activity"/>
    <property type="evidence" value="ECO:0007669"/>
    <property type="project" value="UniProtKB-KW"/>
</dbReference>
<dbReference type="Gene3D" id="1.10.506.10">
    <property type="entry name" value="GTPase Activation - p120gap, domain 1"/>
    <property type="match status" value="2"/>
</dbReference>
<dbReference type="Gene3D" id="2.30.29.30">
    <property type="entry name" value="Pleckstrin-homology domain (PH domain)/Phosphotyrosine-binding domain (PTB)"/>
    <property type="match status" value="1"/>
</dbReference>
<dbReference type="PROSITE" id="PS50018">
    <property type="entry name" value="RAS_GTPASE_ACTIV_2"/>
    <property type="match status" value="1"/>
</dbReference>
<dbReference type="InParanoid" id="A0A4Q1BMC7"/>
<dbReference type="InterPro" id="IPR001251">
    <property type="entry name" value="CRAL-TRIO_dom"/>
</dbReference>
<keyword evidence="6" id="KW-1185">Reference proteome</keyword>
<name>A0A4Q1BMC7_TREME</name>
<dbReference type="SUPFAM" id="SSF48350">
    <property type="entry name" value="GTPase activation domain, GAP"/>
    <property type="match status" value="1"/>
</dbReference>
<gene>
    <name evidence="5" type="ORF">M231_03709</name>
</gene>
<protein>
    <recommendedName>
        <fullName evidence="4">Ras-GAP domain-containing protein</fullName>
    </recommendedName>
</protein>
<dbReference type="VEuPathDB" id="FungiDB:TREMEDRAFT_69974"/>
<evidence type="ECO:0000256" key="1">
    <source>
        <dbReference type="ARBA" id="ARBA00022468"/>
    </source>
</evidence>
<keyword evidence="2" id="KW-0597">Phosphoprotein</keyword>
<dbReference type="EMBL" id="SDIL01000038">
    <property type="protein sequence ID" value="RXK38979.1"/>
    <property type="molecule type" value="Genomic_DNA"/>
</dbReference>
<evidence type="ECO:0000313" key="5">
    <source>
        <dbReference type="EMBL" id="RXK38979.1"/>
    </source>
</evidence>
<feature type="region of interest" description="Disordered" evidence="3">
    <location>
        <begin position="205"/>
        <end position="233"/>
    </location>
</feature>
<comment type="caution">
    <text evidence="5">The sequence shown here is derived from an EMBL/GenBank/DDBJ whole genome shotgun (WGS) entry which is preliminary data.</text>
</comment>
<feature type="compositionally biased region" description="Low complexity" evidence="3">
    <location>
        <begin position="1"/>
        <end position="22"/>
    </location>
</feature>
<feature type="compositionally biased region" description="Polar residues" evidence="3">
    <location>
        <begin position="222"/>
        <end position="233"/>
    </location>
</feature>
<dbReference type="InterPro" id="IPR008936">
    <property type="entry name" value="Rho_GTPase_activation_prot"/>
</dbReference>
<dbReference type="Gene3D" id="3.40.525.10">
    <property type="entry name" value="CRAL-TRIO lipid binding domain"/>
    <property type="match status" value="1"/>
</dbReference>
<feature type="domain" description="Ras-GAP" evidence="4">
    <location>
        <begin position="1297"/>
        <end position="1490"/>
    </location>
</feature>
<dbReference type="InterPro" id="IPR001936">
    <property type="entry name" value="RasGAP_dom"/>
</dbReference>
<dbReference type="PROSITE" id="PS00509">
    <property type="entry name" value="RAS_GTPASE_ACTIV_1"/>
    <property type="match status" value="1"/>
</dbReference>
<dbReference type="CDD" id="cd05392">
    <property type="entry name" value="RasGAP_Neurofibromin_like"/>
    <property type="match status" value="1"/>
</dbReference>
<dbReference type="Pfam" id="PF13716">
    <property type="entry name" value="CRAL_TRIO_2"/>
    <property type="match status" value="1"/>
</dbReference>
<dbReference type="PANTHER" id="PTHR10194">
    <property type="entry name" value="RAS GTPASE-ACTIVATING PROTEINS"/>
    <property type="match status" value="1"/>
</dbReference>